<dbReference type="Gene3D" id="3.30.70.260">
    <property type="match status" value="1"/>
</dbReference>
<dbReference type="PANTHER" id="PTHR36357:SF1">
    <property type="entry name" value="OS03G0148300 PROTEIN"/>
    <property type="match status" value="1"/>
</dbReference>
<keyword evidence="2" id="KW-1133">Transmembrane helix</keyword>
<keyword evidence="2" id="KW-0472">Membrane</keyword>
<dbReference type="FunCoup" id="A0A0N7KGK8">
    <property type="interactions" value="589"/>
</dbReference>
<organism evidence="3 4">
    <name type="scientific">Oryza sativa subsp. japonica</name>
    <name type="common">Rice</name>
    <dbReference type="NCBI Taxonomy" id="39947"/>
    <lineage>
        <taxon>Eukaryota</taxon>
        <taxon>Viridiplantae</taxon>
        <taxon>Streptophyta</taxon>
        <taxon>Embryophyta</taxon>
        <taxon>Tracheophyta</taxon>
        <taxon>Spermatophyta</taxon>
        <taxon>Magnoliopsida</taxon>
        <taxon>Liliopsida</taxon>
        <taxon>Poales</taxon>
        <taxon>Poaceae</taxon>
        <taxon>BOP clade</taxon>
        <taxon>Oryzoideae</taxon>
        <taxon>Oryzeae</taxon>
        <taxon>Oryzinae</taxon>
        <taxon>Oryza</taxon>
        <taxon>Oryza sativa</taxon>
    </lineage>
</organism>
<evidence type="ECO:0000313" key="3">
    <source>
        <dbReference type="EMBL" id="BAS82297.1"/>
    </source>
</evidence>
<dbReference type="Gramene" id="Os03t0148300-00">
    <property type="protein sequence ID" value="Os03t0148300-00"/>
    <property type="gene ID" value="Os03g0148300"/>
</dbReference>
<keyword evidence="2" id="KW-0812">Transmembrane</keyword>
<protein>
    <submittedName>
        <fullName evidence="3">Os03g0148300 protein</fullName>
    </submittedName>
</protein>
<accession>A0A0N7KGK8</accession>
<feature type="region of interest" description="Disordered" evidence="1">
    <location>
        <begin position="226"/>
        <end position="245"/>
    </location>
</feature>
<reference evidence="3 4" key="3">
    <citation type="journal article" date="2013" name="Rice">
        <title>Improvement of the Oryza sativa Nipponbare reference genome using next generation sequence and optical map data.</title>
        <authorList>
            <person name="Kawahara Y."/>
            <person name="de la Bastide M."/>
            <person name="Hamilton J.P."/>
            <person name="Kanamori H."/>
            <person name="McCombie W.R."/>
            <person name="Ouyang S."/>
            <person name="Schwartz D.C."/>
            <person name="Tanaka T."/>
            <person name="Wu J."/>
            <person name="Zhou S."/>
            <person name="Childs K.L."/>
            <person name="Davidson R.M."/>
            <person name="Lin H."/>
            <person name="Quesada-Ocampo L."/>
            <person name="Vaillancourt B."/>
            <person name="Sakai H."/>
            <person name="Lee S.S."/>
            <person name="Kim J."/>
            <person name="Numa H."/>
            <person name="Itoh T."/>
            <person name="Buell C.R."/>
            <person name="Matsumoto T."/>
        </authorList>
    </citation>
    <scope>NUCLEOTIDE SEQUENCE [LARGE SCALE GENOMIC DNA]</scope>
    <source>
        <strain evidence="4">cv. Nipponbare</strain>
    </source>
</reference>
<evidence type="ECO:0000256" key="1">
    <source>
        <dbReference type="SAM" id="MobiDB-lite"/>
    </source>
</evidence>
<name>A0A0N7KGK8_ORYSJ</name>
<dbReference type="eggNOG" id="ENOG502RXU7">
    <property type="taxonomic scope" value="Eukaryota"/>
</dbReference>
<reference evidence="3 4" key="2">
    <citation type="journal article" date="2013" name="Plant Cell Physiol.">
        <title>Rice Annotation Project Database (RAP-DB): an integrative and interactive database for rice genomics.</title>
        <authorList>
            <person name="Sakai H."/>
            <person name="Lee S.S."/>
            <person name="Tanaka T."/>
            <person name="Numa H."/>
            <person name="Kim J."/>
            <person name="Kawahara Y."/>
            <person name="Wakimoto H."/>
            <person name="Yang C.C."/>
            <person name="Iwamoto M."/>
            <person name="Abe T."/>
            <person name="Yamada Y."/>
            <person name="Muto A."/>
            <person name="Inokuchi H."/>
            <person name="Ikemura T."/>
            <person name="Matsumoto T."/>
            <person name="Sasaki T."/>
            <person name="Itoh T."/>
        </authorList>
    </citation>
    <scope>NUCLEOTIDE SEQUENCE [LARGE SCALE GENOMIC DNA]</scope>
    <source>
        <strain evidence="4">cv. Nipponbare</strain>
    </source>
</reference>
<dbReference type="AlphaFoldDB" id="A0A0N7KGK8"/>
<evidence type="ECO:0007829" key="5">
    <source>
        <dbReference type="ProteomicsDB" id="A0A0N7KGK8"/>
    </source>
</evidence>
<evidence type="ECO:0000313" key="4">
    <source>
        <dbReference type="Proteomes" id="UP000059680"/>
    </source>
</evidence>
<sequence length="245" mass="27316">MREVSNPENIISPKNKRFRPCDHGWLATHFVAHRTESASSLQMARTAWRCALVILTGVLLCAAVETAVAAKRVSIPDDLRDVVDDEEDDDWRHWGAAAPPRDDGQPPDLAGMDPAALQAELLRRHAGPSFGFVKLRLGVRRSQEEVMGIATRWTNVLRTGSVAAKFVAVDFGTLMFTMDTGQDILEVKEFILSQPEAYEFKIGNQAFRRPGDPPLDEVVEMLQKQKSTMLSQDPGSQQYKSKVEL</sequence>
<dbReference type="Proteomes" id="UP000059680">
    <property type="component" value="Chromosome 3"/>
</dbReference>
<feature type="transmembrane region" description="Helical" evidence="2">
    <location>
        <begin position="46"/>
        <end position="70"/>
    </location>
</feature>
<gene>
    <name evidence="3" type="ordered locus">Os03g0148300</name>
    <name evidence="3" type="ORF">OSNPB_030148300</name>
</gene>
<dbReference type="InParanoid" id="A0A0N7KGK8"/>
<dbReference type="OrthoDB" id="75833at2759"/>
<feature type="region of interest" description="Disordered" evidence="1">
    <location>
        <begin position="84"/>
        <end position="110"/>
    </location>
</feature>
<dbReference type="OMA" id="DESWKEW"/>
<dbReference type="EMBL" id="AP014959">
    <property type="protein sequence ID" value="BAS82297.1"/>
    <property type="molecule type" value="Genomic_DNA"/>
</dbReference>
<evidence type="ECO:0000256" key="2">
    <source>
        <dbReference type="SAM" id="Phobius"/>
    </source>
</evidence>
<reference evidence="4" key="1">
    <citation type="journal article" date="2005" name="Nature">
        <title>The map-based sequence of the rice genome.</title>
        <authorList>
            <consortium name="International rice genome sequencing project (IRGSP)"/>
            <person name="Matsumoto T."/>
            <person name="Wu J."/>
            <person name="Kanamori H."/>
            <person name="Katayose Y."/>
            <person name="Fujisawa M."/>
            <person name="Namiki N."/>
            <person name="Mizuno H."/>
            <person name="Yamamoto K."/>
            <person name="Antonio B.A."/>
            <person name="Baba T."/>
            <person name="Sakata K."/>
            <person name="Nagamura Y."/>
            <person name="Aoki H."/>
            <person name="Arikawa K."/>
            <person name="Arita K."/>
            <person name="Bito T."/>
            <person name="Chiden Y."/>
            <person name="Fujitsuka N."/>
            <person name="Fukunaka R."/>
            <person name="Hamada M."/>
            <person name="Harada C."/>
            <person name="Hayashi A."/>
            <person name="Hijishita S."/>
            <person name="Honda M."/>
            <person name="Hosokawa S."/>
            <person name="Ichikawa Y."/>
            <person name="Idonuma A."/>
            <person name="Iijima M."/>
            <person name="Ikeda M."/>
            <person name="Ikeno M."/>
            <person name="Ito K."/>
            <person name="Ito S."/>
            <person name="Ito T."/>
            <person name="Ito Y."/>
            <person name="Ito Y."/>
            <person name="Iwabuchi A."/>
            <person name="Kamiya K."/>
            <person name="Karasawa W."/>
            <person name="Kurita K."/>
            <person name="Katagiri S."/>
            <person name="Kikuta A."/>
            <person name="Kobayashi H."/>
            <person name="Kobayashi N."/>
            <person name="Machita K."/>
            <person name="Maehara T."/>
            <person name="Masukawa M."/>
            <person name="Mizubayashi T."/>
            <person name="Mukai Y."/>
            <person name="Nagasaki H."/>
            <person name="Nagata Y."/>
            <person name="Naito S."/>
            <person name="Nakashima M."/>
            <person name="Nakama Y."/>
            <person name="Nakamichi Y."/>
            <person name="Nakamura M."/>
            <person name="Meguro A."/>
            <person name="Negishi M."/>
            <person name="Ohta I."/>
            <person name="Ohta T."/>
            <person name="Okamoto M."/>
            <person name="Ono N."/>
            <person name="Saji S."/>
            <person name="Sakaguchi M."/>
            <person name="Sakai K."/>
            <person name="Shibata M."/>
            <person name="Shimokawa T."/>
            <person name="Song J."/>
            <person name="Takazaki Y."/>
            <person name="Terasawa K."/>
            <person name="Tsugane M."/>
            <person name="Tsuji K."/>
            <person name="Ueda S."/>
            <person name="Waki K."/>
            <person name="Yamagata H."/>
            <person name="Yamamoto M."/>
            <person name="Yamamoto S."/>
            <person name="Yamane H."/>
            <person name="Yoshiki S."/>
            <person name="Yoshihara R."/>
            <person name="Yukawa K."/>
            <person name="Zhong H."/>
            <person name="Yano M."/>
            <person name="Yuan Q."/>
            <person name="Ouyang S."/>
            <person name="Liu J."/>
            <person name="Jones K.M."/>
            <person name="Gansberger K."/>
            <person name="Moffat K."/>
            <person name="Hill J."/>
            <person name="Bera J."/>
            <person name="Fadrosh D."/>
            <person name="Jin S."/>
            <person name="Johri S."/>
            <person name="Kim M."/>
            <person name="Overton L."/>
            <person name="Reardon M."/>
            <person name="Tsitrin T."/>
            <person name="Vuong H."/>
            <person name="Weaver B."/>
            <person name="Ciecko A."/>
            <person name="Tallon L."/>
            <person name="Jackson J."/>
            <person name="Pai G."/>
            <person name="Aken S.V."/>
            <person name="Utterback T."/>
            <person name="Reidmuller S."/>
            <person name="Feldblyum T."/>
            <person name="Hsiao J."/>
            <person name="Zismann V."/>
            <person name="Iobst S."/>
            <person name="de Vazeille A.R."/>
            <person name="Buell C.R."/>
            <person name="Ying K."/>
            <person name="Li Y."/>
            <person name="Lu T."/>
            <person name="Huang Y."/>
            <person name="Zhao Q."/>
            <person name="Feng Q."/>
            <person name="Zhang L."/>
            <person name="Zhu J."/>
            <person name="Weng Q."/>
            <person name="Mu J."/>
            <person name="Lu Y."/>
            <person name="Fan D."/>
            <person name="Liu Y."/>
            <person name="Guan J."/>
            <person name="Zhang Y."/>
            <person name="Yu S."/>
            <person name="Liu X."/>
            <person name="Zhang Y."/>
            <person name="Hong G."/>
            <person name="Han B."/>
            <person name="Choisne N."/>
            <person name="Demange N."/>
            <person name="Orjeda G."/>
            <person name="Samain S."/>
            <person name="Cattolico L."/>
            <person name="Pelletier E."/>
            <person name="Couloux A."/>
            <person name="Segurens B."/>
            <person name="Wincker P."/>
            <person name="D'Hont A."/>
            <person name="Scarpelli C."/>
            <person name="Weissenbach J."/>
            <person name="Salanoubat M."/>
            <person name="Quetier F."/>
            <person name="Yu Y."/>
            <person name="Kim H.R."/>
            <person name="Rambo T."/>
            <person name="Currie J."/>
            <person name="Collura K."/>
            <person name="Luo M."/>
            <person name="Yang T."/>
            <person name="Ammiraju J.S.S."/>
            <person name="Engler F."/>
            <person name="Soderlund C."/>
            <person name="Wing R.A."/>
            <person name="Palmer L.E."/>
            <person name="de la Bastide M."/>
            <person name="Spiegel L."/>
            <person name="Nascimento L."/>
            <person name="Zutavern T."/>
            <person name="O'Shaughnessy A."/>
            <person name="Dike S."/>
            <person name="Dedhia N."/>
            <person name="Preston R."/>
            <person name="Balija V."/>
            <person name="McCombie W.R."/>
            <person name="Chow T."/>
            <person name="Chen H."/>
            <person name="Chung M."/>
            <person name="Chen C."/>
            <person name="Shaw J."/>
            <person name="Wu H."/>
            <person name="Hsiao K."/>
            <person name="Chao Y."/>
            <person name="Chu M."/>
            <person name="Cheng C."/>
            <person name="Hour A."/>
            <person name="Lee P."/>
            <person name="Lin S."/>
            <person name="Lin Y."/>
            <person name="Liou J."/>
            <person name="Liu S."/>
            <person name="Hsing Y."/>
            <person name="Raghuvanshi S."/>
            <person name="Mohanty A."/>
            <person name="Bharti A.K."/>
            <person name="Gaur A."/>
            <person name="Gupta V."/>
            <person name="Kumar D."/>
            <person name="Ravi V."/>
            <person name="Vij S."/>
            <person name="Kapur A."/>
            <person name="Khurana P."/>
            <person name="Khurana P."/>
            <person name="Khurana J.P."/>
            <person name="Tyagi A.K."/>
            <person name="Gaikwad K."/>
            <person name="Singh A."/>
            <person name="Dalal V."/>
            <person name="Srivastava S."/>
            <person name="Dixit A."/>
            <person name="Pal A.K."/>
            <person name="Ghazi I.A."/>
            <person name="Yadav M."/>
            <person name="Pandit A."/>
            <person name="Bhargava A."/>
            <person name="Sureshbabu K."/>
            <person name="Batra K."/>
            <person name="Sharma T.R."/>
            <person name="Mohapatra T."/>
            <person name="Singh N.K."/>
            <person name="Messing J."/>
            <person name="Nelson A.B."/>
            <person name="Fuks G."/>
            <person name="Kavchok S."/>
            <person name="Keizer G."/>
            <person name="Linton E."/>
            <person name="Llaca V."/>
            <person name="Song R."/>
            <person name="Tanyolac B."/>
            <person name="Young S."/>
            <person name="Ho-Il K."/>
            <person name="Hahn J.H."/>
            <person name="Sangsakoo G."/>
            <person name="Vanavichit A."/>
            <person name="de Mattos Luiz.A.T."/>
            <person name="Zimmer P.D."/>
            <person name="Malone G."/>
            <person name="Dellagostin O."/>
            <person name="de Oliveira A.C."/>
            <person name="Bevan M."/>
            <person name="Bancroft I."/>
            <person name="Minx P."/>
            <person name="Cordum H."/>
            <person name="Wilson R."/>
            <person name="Cheng Z."/>
            <person name="Jin W."/>
            <person name="Jiang J."/>
            <person name="Leong S.A."/>
            <person name="Iwama H."/>
            <person name="Gojobori T."/>
            <person name="Itoh T."/>
            <person name="Niimura Y."/>
            <person name="Fujii Y."/>
            <person name="Habara T."/>
            <person name="Sakai H."/>
            <person name="Sato Y."/>
            <person name="Wilson G."/>
            <person name="Kumar K."/>
            <person name="McCouch S."/>
            <person name="Juretic N."/>
            <person name="Hoen D."/>
            <person name="Wright S."/>
            <person name="Bruskiewich R."/>
            <person name="Bureau T."/>
            <person name="Miyao A."/>
            <person name="Hirochika H."/>
            <person name="Nishikawa T."/>
            <person name="Kadowaki K."/>
            <person name="Sugiura M."/>
            <person name="Burr B."/>
            <person name="Sasaki T."/>
        </authorList>
    </citation>
    <scope>NUCLEOTIDE SEQUENCE [LARGE SCALE GENOMIC DNA]</scope>
    <source>
        <strain evidence="4">cv. Nipponbare</strain>
    </source>
</reference>
<dbReference type="PANTHER" id="PTHR36357">
    <property type="entry name" value="OS03G0148300 PROTEIN"/>
    <property type="match status" value="1"/>
</dbReference>
<proteinExistence type="evidence at protein level"/>
<keyword evidence="5" id="KW-1267">Proteomics identification</keyword>
<dbReference type="PaxDb" id="39947-A0A0N7KGK8"/>
<keyword evidence="4" id="KW-1185">Reference proteome</keyword>